<feature type="domain" description="Glycosyl hydrolase family 38 C-terminal" evidence="1">
    <location>
        <begin position="1"/>
        <end position="69"/>
    </location>
</feature>
<feature type="non-terminal residue" evidence="2">
    <location>
        <position position="1"/>
    </location>
</feature>
<organism evidence="2 3">
    <name type="scientific">Rotaria magnacalcarata</name>
    <dbReference type="NCBI Taxonomy" id="392030"/>
    <lineage>
        <taxon>Eukaryota</taxon>
        <taxon>Metazoa</taxon>
        <taxon>Spiralia</taxon>
        <taxon>Gnathifera</taxon>
        <taxon>Rotifera</taxon>
        <taxon>Eurotatoria</taxon>
        <taxon>Bdelloidea</taxon>
        <taxon>Philodinida</taxon>
        <taxon>Philodinidae</taxon>
        <taxon>Rotaria</taxon>
    </lineage>
</organism>
<reference evidence="2" key="1">
    <citation type="submission" date="2021-02" db="EMBL/GenBank/DDBJ databases">
        <authorList>
            <person name="Nowell W R."/>
        </authorList>
    </citation>
    <scope>NUCLEOTIDE SEQUENCE</scope>
</reference>
<dbReference type="GO" id="GO:0004559">
    <property type="term" value="F:alpha-mannosidase activity"/>
    <property type="evidence" value="ECO:0007669"/>
    <property type="project" value="InterPro"/>
</dbReference>
<dbReference type="Gene3D" id="2.70.98.30">
    <property type="entry name" value="Golgi alpha-mannosidase II, domain 4"/>
    <property type="match status" value="1"/>
</dbReference>
<dbReference type="PANTHER" id="PTHR11607">
    <property type="entry name" value="ALPHA-MANNOSIDASE"/>
    <property type="match status" value="1"/>
</dbReference>
<name>A0A8S2XL26_9BILA</name>
<dbReference type="Proteomes" id="UP000676336">
    <property type="component" value="Unassembled WGS sequence"/>
</dbReference>
<dbReference type="Pfam" id="PF07748">
    <property type="entry name" value="Glyco_hydro_38C"/>
    <property type="match status" value="1"/>
</dbReference>
<evidence type="ECO:0000259" key="1">
    <source>
        <dbReference type="Pfam" id="PF07748"/>
    </source>
</evidence>
<protein>
    <recommendedName>
        <fullName evidence="1">Glycosyl hydrolase family 38 C-terminal domain-containing protein</fullName>
    </recommendedName>
</protein>
<dbReference type="InterPro" id="IPR011682">
    <property type="entry name" value="Glyco_hydro_38_C"/>
</dbReference>
<accession>A0A8S2XL26</accession>
<dbReference type="SUPFAM" id="SSF74650">
    <property type="entry name" value="Galactose mutarotase-like"/>
    <property type="match status" value="1"/>
</dbReference>
<dbReference type="PANTHER" id="PTHR11607:SF3">
    <property type="entry name" value="LYSOSOMAL ALPHA-MANNOSIDASE"/>
    <property type="match status" value="1"/>
</dbReference>
<dbReference type="EMBL" id="CAJOBI010081477">
    <property type="protein sequence ID" value="CAF4500261.1"/>
    <property type="molecule type" value="Genomic_DNA"/>
</dbReference>
<dbReference type="InterPro" id="IPR011013">
    <property type="entry name" value="Gal_mutarotase_sf_dom"/>
</dbReference>
<dbReference type="GO" id="GO:0006013">
    <property type="term" value="P:mannose metabolic process"/>
    <property type="evidence" value="ECO:0007669"/>
    <property type="project" value="InterPro"/>
</dbReference>
<dbReference type="GO" id="GO:0030246">
    <property type="term" value="F:carbohydrate binding"/>
    <property type="evidence" value="ECO:0007669"/>
    <property type="project" value="InterPro"/>
</dbReference>
<dbReference type="InterPro" id="IPR050843">
    <property type="entry name" value="Glycosyl_Hydrlase_38"/>
</dbReference>
<comment type="caution">
    <text evidence="2">The sequence shown here is derived from an EMBL/GenBank/DDBJ whole genome shotgun (WGS) entry which is preliminary data.</text>
</comment>
<dbReference type="GO" id="GO:0005764">
    <property type="term" value="C:lysosome"/>
    <property type="evidence" value="ECO:0007669"/>
    <property type="project" value="TreeGrafter"/>
</dbReference>
<gene>
    <name evidence="2" type="ORF">SMN809_LOCUS34880</name>
</gene>
<dbReference type="AlphaFoldDB" id="A0A8S2XL26"/>
<sequence>KEIIVRYDTDIQSDETFYTDANGREVLERKRDYRPTWNYTVYESVSGNYYPIPSRIWIKDNQRQLTILTGI</sequence>
<evidence type="ECO:0000313" key="3">
    <source>
        <dbReference type="Proteomes" id="UP000676336"/>
    </source>
</evidence>
<evidence type="ECO:0000313" key="2">
    <source>
        <dbReference type="EMBL" id="CAF4500261.1"/>
    </source>
</evidence>
<proteinExistence type="predicted"/>